<gene>
    <name evidence="2" type="ORF">N780_13010</name>
</gene>
<dbReference type="PANTHER" id="PTHR23131">
    <property type="entry name" value="ENDORIBONUCLEASE LACTB2"/>
    <property type="match status" value="1"/>
</dbReference>
<organism evidence="2 3">
    <name type="scientific">Pontibacillus chungwhensis BH030062</name>
    <dbReference type="NCBI Taxonomy" id="1385513"/>
    <lineage>
        <taxon>Bacteria</taxon>
        <taxon>Bacillati</taxon>
        <taxon>Bacillota</taxon>
        <taxon>Bacilli</taxon>
        <taxon>Bacillales</taxon>
        <taxon>Bacillaceae</taxon>
        <taxon>Pontibacillus</taxon>
    </lineage>
</organism>
<dbReference type="AlphaFoldDB" id="A0A0A2V2C1"/>
<dbReference type="SUPFAM" id="SSF56281">
    <property type="entry name" value="Metallo-hydrolase/oxidoreductase"/>
    <property type="match status" value="1"/>
</dbReference>
<dbReference type="InterPro" id="IPR001279">
    <property type="entry name" value="Metallo-B-lactamas"/>
</dbReference>
<protein>
    <submittedName>
        <fullName evidence="2">Beta-lactamase</fullName>
    </submittedName>
</protein>
<comment type="caution">
    <text evidence="2">The sequence shown here is derived from an EMBL/GenBank/DDBJ whole genome shotgun (WGS) entry which is preliminary data.</text>
</comment>
<dbReference type="PANTHER" id="PTHR23131:SF4">
    <property type="entry name" value="METALLO-BETA-LACTAMASE SUPERFAMILY POTEIN"/>
    <property type="match status" value="1"/>
</dbReference>
<reference evidence="2 3" key="1">
    <citation type="submission" date="2013-08" db="EMBL/GenBank/DDBJ databases">
        <title>Genome of Pontibacillus chungwhensis.</title>
        <authorList>
            <person name="Wang Q."/>
            <person name="Wang G."/>
        </authorList>
    </citation>
    <scope>NUCLEOTIDE SEQUENCE [LARGE SCALE GENOMIC DNA]</scope>
    <source>
        <strain evidence="2 3">BH030062</strain>
    </source>
</reference>
<dbReference type="InterPro" id="IPR050662">
    <property type="entry name" value="Sec-metab_biosynth-thioest"/>
</dbReference>
<proteinExistence type="predicted"/>
<dbReference type="EMBL" id="AVBG01000001">
    <property type="protein sequence ID" value="KGP93213.1"/>
    <property type="molecule type" value="Genomic_DNA"/>
</dbReference>
<dbReference type="Proteomes" id="UP000030153">
    <property type="component" value="Unassembled WGS sequence"/>
</dbReference>
<sequence>MVQTTDKIYQLSIPTPFAVGDVHTYLLKGEMLTLVDAGVKTEEAWESLKSQLNSLGYRPKDIKQIVLTHHHPDHIGLVDRFDHLEGVYGHEDNRNWLERDEAFLTRFQTFFHTLYKQFGVDQSHEAFFKHLQDPLKYVAKGTLTRPLQEGDSIPGHSDWVCLETPGHAESHLSFYRSADQSMISGDHLLYHISSNPLLEPPRNPGGERPRPLVTYQKTLERCLHMDIGEVYPGHGPIFAHPEELIKERLNKQRYRSNKVYHMLEGGPLTPFQVCKQLFPKHIKKQFGLTMSETVGQLDLLEEEGRVRVHLEDGVYYYEAK</sequence>
<dbReference type="InterPro" id="IPR036866">
    <property type="entry name" value="RibonucZ/Hydroxyglut_hydro"/>
</dbReference>
<dbReference type="STRING" id="1385513.N780_13010"/>
<dbReference type="eggNOG" id="COG0491">
    <property type="taxonomic scope" value="Bacteria"/>
</dbReference>
<evidence type="ECO:0000259" key="1">
    <source>
        <dbReference type="SMART" id="SM00849"/>
    </source>
</evidence>
<feature type="domain" description="Metallo-beta-lactamase" evidence="1">
    <location>
        <begin position="21"/>
        <end position="234"/>
    </location>
</feature>
<dbReference type="Gene3D" id="3.60.15.10">
    <property type="entry name" value="Ribonuclease Z/Hydroxyacylglutathione hydrolase-like"/>
    <property type="match status" value="1"/>
</dbReference>
<dbReference type="Pfam" id="PF00753">
    <property type="entry name" value="Lactamase_B"/>
    <property type="match status" value="1"/>
</dbReference>
<keyword evidence="3" id="KW-1185">Reference proteome</keyword>
<name>A0A0A2V2C1_9BACI</name>
<evidence type="ECO:0000313" key="3">
    <source>
        <dbReference type="Proteomes" id="UP000030153"/>
    </source>
</evidence>
<dbReference type="RefSeq" id="WP_036779614.1">
    <property type="nucleotide sequence ID" value="NZ_AVBG01000001.1"/>
</dbReference>
<dbReference type="OrthoDB" id="2971563at2"/>
<evidence type="ECO:0000313" key="2">
    <source>
        <dbReference type="EMBL" id="KGP93213.1"/>
    </source>
</evidence>
<dbReference type="SMART" id="SM00849">
    <property type="entry name" value="Lactamase_B"/>
    <property type="match status" value="1"/>
</dbReference>
<accession>A0A0A2V2C1</accession>